<name>A0A8J4VIX1_9ROSI</name>
<feature type="coiled-coil region" evidence="1">
    <location>
        <begin position="153"/>
        <end position="180"/>
    </location>
</feature>
<organism evidence="4 5">
    <name type="scientific">Castanea mollissima</name>
    <name type="common">Chinese chestnut</name>
    <dbReference type="NCBI Taxonomy" id="60419"/>
    <lineage>
        <taxon>Eukaryota</taxon>
        <taxon>Viridiplantae</taxon>
        <taxon>Streptophyta</taxon>
        <taxon>Embryophyta</taxon>
        <taxon>Tracheophyta</taxon>
        <taxon>Spermatophyta</taxon>
        <taxon>Magnoliopsida</taxon>
        <taxon>eudicotyledons</taxon>
        <taxon>Gunneridae</taxon>
        <taxon>Pentapetalae</taxon>
        <taxon>rosids</taxon>
        <taxon>fabids</taxon>
        <taxon>Fagales</taxon>
        <taxon>Fagaceae</taxon>
        <taxon>Castanea</taxon>
    </lineage>
</organism>
<dbReference type="Proteomes" id="UP000737018">
    <property type="component" value="Unassembled WGS sequence"/>
</dbReference>
<comment type="caution">
    <text evidence="4">The sequence shown here is derived from an EMBL/GenBank/DDBJ whole genome shotgun (WGS) entry which is preliminary data.</text>
</comment>
<dbReference type="SMART" id="SM01224">
    <property type="entry name" value="G_gamma"/>
    <property type="match status" value="1"/>
</dbReference>
<evidence type="ECO:0000256" key="2">
    <source>
        <dbReference type="SAM" id="Phobius"/>
    </source>
</evidence>
<dbReference type="GO" id="GO:0007186">
    <property type="term" value="P:G protein-coupled receptor signaling pathway"/>
    <property type="evidence" value="ECO:0007669"/>
    <property type="project" value="InterPro"/>
</dbReference>
<proteinExistence type="predicted"/>
<dbReference type="InterPro" id="IPR015898">
    <property type="entry name" value="G-protein_gamma-like_dom"/>
</dbReference>
<dbReference type="EMBL" id="JRKL02002655">
    <property type="protein sequence ID" value="KAF3958045.1"/>
    <property type="molecule type" value="Genomic_DNA"/>
</dbReference>
<reference evidence="4" key="1">
    <citation type="submission" date="2020-03" db="EMBL/GenBank/DDBJ databases">
        <title>Castanea mollissima Vanexum genome sequencing.</title>
        <authorList>
            <person name="Staton M."/>
        </authorList>
    </citation>
    <scope>NUCLEOTIDE SEQUENCE</scope>
    <source>
        <tissue evidence="4">Leaf</tissue>
    </source>
</reference>
<keyword evidence="2" id="KW-1133">Transmembrane helix</keyword>
<keyword evidence="2" id="KW-0472">Membrane</keyword>
<feature type="domain" description="G protein gamma" evidence="3">
    <location>
        <begin position="156"/>
        <end position="226"/>
    </location>
</feature>
<feature type="transmembrane region" description="Helical" evidence="2">
    <location>
        <begin position="65"/>
        <end position="84"/>
    </location>
</feature>
<dbReference type="AlphaFoldDB" id="A0A8J4VIX1"/>
<protein>
    <recommendedName>
        <fullName evidence="3">G protein gamma domain-containing protein</fullName>
    </recommendedName>
</protein>
<dbReference type="Pfam" id="PF00631">
    <property type="entry name" value="G-gamma"/>
    <property type="match status" value="1"/>
</dbReference>
<keyword evidence="1" id="KW-0175">Coiled coil</keyword>
<evidence type="ECO:0000259" key="3">
    <source>
        <dbReference type="SMART" id="SM01224"/>
    </source>
</evidence>
<dbReference type="PANTHER" id="PTHR32378">
    <property type="entry name" value="GUANINE NUCLEOTIDE-BINDING PROTEIN SUBUNIT GAMMA 3"/>
    <property type="match status" value="1"/>
</dbReference>
<sequence>MGQQVTFNSGSASLEEIIVNSKIDLHRHSHRQFEDKQGRGVKWVYGKRGVNGMEGRVKKLNLNPIFTDVGLGVLSCGFLFWAWACLCSGRQALGWERSEMLMESVGEITRVIMEIVPSHDSLSPSSSLGSSVAKPMTMRPESPSHGGFDLYGKRRLVLKVHALEREIGLLEEELKSLDGMQPASICCQELDTFIVAKPDPFIAKNQDIQKSHNFWKRIWAKCCLKLPWVCCFSGCQIRLKLPNLCVSCRPFSKGVHVNVAR</sequence>
<dbReference type="OrthoDB" id="1936517at2759"/>
<evidence type="ECO:0000313" key="4">
    <source>
        <dbReference type="EMBL" id="KAF3958045.1"/>
    </source>
</evidence>
<evidence type="ECO:0000256" key="1">
    <source>
        <dbReference type="SAM" id="Coils"/>
    </source>
</evidence>
<dbReference type="InterPro" id="IPR055305">
    <property type="entry name" value="GG3-like"/>
</dbReference>
<gene>
    <name evidence="4" type="ORF">CMV_017001</name>
</gene>
<evidence type="ECO:0000313" key="5">
    <source>
        <dbReference type="Proteomes" id="UP000737018"/>
    </source>
</evidence>
<accession>A0A8J4VIX1</accession>
<dbReference type="PANTHER" id="PTHR32378:SF14">
    <property type="match status" value="1"/>
</dbReference>
<keyword evidence="2" id="KW-0812">Transmembrane</keyword>
<keyword evidence="5" id="KW-1185">Reference proteome</keyword>